<evidence type="ECO:0000313" key="3">
    <source>
        <dbReference type="EMBL" id="PZR15548.1"/>
    </source>
</evidence>
<feature type="domain" description="GIY-YIG" evidence="2">
    <location>
        <begin position="1"/>
        <end position="70"/>
    </location>
</feature>
<keyword evidence="3" id="KW-0540">Nuclease</keyword>
<dbReference type="AlphaFoldDB" id="A0A2W5V2C8"/>
<dbReference type="InterPro" id="IPR035901">
    <property type="entry name" value="GIY-YIG_endonuc_sf"/>
</dbReference>
<keyword evidence="3" id="KW-0378">Hydrolase</keyword>
<dbReference type="GO" id="GO:0004519">
    <property type="term" value="F:endonuclease activity"/>
    <property type="evidence" value="ECO:0007669"/>
    <property type="project" value="UniProtKB-KW"/>
</dbReference>
<dbReference type="InterPro" id="IPR050190">
    <property type="entry name" value="UPF0213_domain"/>
</dbReference>
<sequence length="82" mass="9376">MVRCVDGSLYTGCTNDLVKRVAAHNAGKGARYTRSRLPVELVWNVRVKDRSAALSREAKLKQLTRLEKLKLVERKKKPRDAR</sequence>
<dbReference type="SUPFAM" id="SSF82771">
    <property type="entry name" value="GIY-YIG endonuclease"/>
    <property type="match status" value="1"/>
</dbReference>
<proteinExistence type="inferred from homology"/>
<evidence type="ECO:0000313" key="4">
    <source>
        <dbReference type="Proteomes" id="UP000249061"/>
    </source>
</evidence>
<dbReference type="Pfam" id="PF01541">
    <property type="entry name" value="GIY-YIG"/>
    <property type="match status" value="1"/>
</dbReference>
<dbReference type="PROSITE" id="PS50164">
    <property type="entry name" value="GIY_YIG"/>
    <property type="match status" value="1"/>
</dbReference>
<dbReference type="Proteomes" id="UP000249061">
    <property type="component" value="Unassembled WGS sequence"/>
</dbReference>
<dbReference type="CDD" id="cd10456">
    <property type="entry name" value="GIY-YIG_UPF0213"/>
    <property type="match status" value="1"/>
</dbReference>
<evidence type="ECO:0000259" key="2">
    <source>
        <dbReference type="PROSITE" id="PS50164"/>
    </source>
</evidence>
<comment type="similarity">
    <text evidence="1">Belongs to the UPF0213 family.</text>
</comment>
<keyword evidence="3" id="KW-0255">Endonuclease</keyword>
<name>A0A2W5V2C8_9BACT</name>
<dbReference type="InterPro" id="IPR000305">
    <property type="entry name" value="GIY-YIG_endonuc"/>
</dbReference>
<accession>A0A2W5V2C8</accession>
<dbReference type="PANTHER" id="PTHR34477">
    <property type="entry name" value="UPF0213 PROTEIN YHBQ"/>
    <property type="match status" value="1"/>
</dbReference>
<comment type="caution">
    <text evidence="3">The sequence shown here is derived from an EMBL/GenBank/DDBJ whole genome shotgun (WGS) entry which is preliminary data.</text>
</comment>
<dbReference type="Gene3D" id="3.40.1440.10">
    <property type="entry name" value="GIY-YIG endonuclease"/>
    <property type="match status" value="1"/>
</dbReference>
<dbReference type="EMBL" id="QFQP01000005">
    <property type="protein sequence ID" value="PZR15548.1"/>
    <property type="molecule type" value="Genomic_DNA"/>
</dbReference>
<gene>
    <name evidence="3" type="ORF">DI536_08435</name>
</gene>
<dbReference type="PANTHER" id="PTHR34477:SF1">
    <property type="entry name" value="UPF0213 PROTEIN YHBQ"/>
    <property type="match status" value="1"/>
</dbReference>
<reference evidence="3 4" key="1">
    <citation type="submission" date="2017-08" db="EMBL/GenBank/DDBJ databases">
        <title>Infants hospitalized years apart are colonized by the same room-sourced microbial strains.</title>
        <authorList>
            <person name="Brooks B."/>
            <person name="Olm M.R."/>
            <person name="Firek B.A."/>
            <person name="Baker R."/>
            <person name="Thomas B.C."/>
            <person name="Morowitz M.J."/>
            <person name="Banfield J.F."/>
        </authorList>
    </citation>
    <scope>NUCLEOTIDE SEQUENCE [LARGE SCALE GENOMIC DNA]</scope>
    <source>
        <strain evidence="3">S2_003_000_R2_14</strain>
    </source>
</reference>
<protein>
    <submittedName>
        <fullName evidence="3">Endonuclease</fullName>
    </submittedName>
</protein>
<organism evidence="3 4">
    <name type="scientific">Archangium gephyra</name>
    <dbReference type="NCBI Taxonomy" id="48"/>
    <lineage>
        <taxon>Bacteria</taxon>
        <taxon>Pseudomonadati</taxon>
        <taxon>Myxococcota</taxon>
        <taxon>Myxococcia</taxon>
        <taxon>Myxococcales</taxon>
        <taxon>Cystobacterineae</taxon>
        <taxon>Archangiaceae</taxon>
        <taxon>Archangium</taxon>
    </lineage>
</organism>
<evidence type="ECO:0000256" key="1">
    <source>
        <dbReference type="ARBA" id="ARBA00007435"/>
    </source>
</evidence>